<evidence type="ECO:0000256" key="2">
    <source>
        <dbReference type="SAM" id="Phobius"/>
    </source>
</evidence>
<sequence>MLLRGTRLRIRALPAALAASAFLPYHRHNRRIRHHRPARLEPDRWTSQRSGSDSNPYGMAHQTRGRSGRTLFALLMLCVLSAIAATVLLANDYRNLNRLLERLGYPPIQPQPVAREPLSHEIRGNRIPRPKVEIPERLVSKLVPLETKFTRPIRRDPKDLCDALARSGFLNAGWKEGLAKGSWECTSYREFPVGEGASGPPTSAYLSIRGNDAARLTSFRIKLNLENEKDRAQLTDAAIAAVEVFLDEVRWKDAPEIVDSIRNLREVDVVVFGNRIQLKKEFGDTPRYNFIITPDRTRPKNRYLPDYFSRDQWLPMPEPPLADR</sequence>
<proteinExistence type="predicted"/>
<dbReference type="InterPro" id="IPR046071">
    <property type="entry name" value="DUF6030"/>
</dbReference>
<keyword evidence="2" id="KW-0472">Membrane</keyword>
<protein>
    <submittedName>
        <fullName evidence="3">DUF6030 family protein</fullName>
    </submittedName>
</protein>
<keyword evidence="2" id="KW-1133">Transmembrane helix</keyword>
<dbReference type="EMBL" id="JBHTNF010000003">
    <property type="protein sequence ID" value="MFD1327921.1"/>
    <property type="molecule type" value="Genomic_DNA"/>
</dbReference>
<feature type="region of interest" description="Disordered" evidence="1">
    <location>
        <begin position="33"/>
        <end position="62"/>
    </location>
</feature>
<comment type="caution">
    <text evidence="3">The sequence shown here is derived from an EMBL/GenBank/DDBJ whole genome shotgun (WGS) entry which is preliminary data.</text>
</comment>
<feature type="transmembrane region" description="Helical" evidence="2">
    <location>
        <begin position="71"/>
        <end position="90"/>
    </location>
</feature>
<evidence type="ECO:0000313" key="3">
    <source>
        <dbReference type="EMBL" id="MFD1327921.1"/>
    </source>
</evidence>
<gene>
    <name evidence="3" type="ORF">ACFQ33_08435</name>
</gene>
<accession>A0ABW3YVJ4</accession>
<reference evidence="4" key="1">
    <citation type="journal article" date="2019" name="Int. J. Syst. Evol. Microbiol.">
        <title>The Global Catalogue of Microorganisms (GCM) 10K type strain sequencing project: providing services to taxonomists for standard genome sequencing and annotation.</title>
        <authorList>
            <consortium name="The Broad Institute Genomics Platform"/>
            <consortium name="The Broad Institute Genome Sequencing Center for Infectious Disease"/>
            <person name="Wu L."/>
            <person name="Ma J."/>
        </authorList>
    </citation>
    <scope>NUCLEOTIDE SEQUENCE [LARGE SCALE GENOMIC DNA]</scope>
    <source>
        <strain evidence="4">CCUG 55609</strain>
    </source>
</reference>
<organism evidence="3 4">
    <name type="scientific">Mycoplana ramosa</name>
    <name type="common">Mycoplana bullata</name>
    <dbReference type="NCBI Taxonomy" id="40837"/>
    <lineage>
        <taxon>Bacteria</taxon>
        <taxon>Pseudomonadati</taxon>
        <taxon>Pseudomonadota</taxon>
        <taxon>Alphaproteobacteria</taxon>
        <taxon>Hyphomicrobiales</taxon>
        <taxon>Rhizobiaceae</taxon>
        <taxon>Mycoplana</taxon>
    </lineage>
</organism>
<evidence type="ECO:0000313" key="4">
    <source>
        <dbReference type="Proteomes" id="UP001597173"/>
    </source>
</evidence>
<dbReference type="Pfam" id="PF19495">
    <property type="entry name" value="DUF6030"/>
    <property type="match status" value="1"/>
</dbReference>
<evidence type="ECO:0000256" key="1">
    <source>
        <dbReference type="SAM" id="MobiDB-lite"/>
    </source>
</evidence>
<keyword evidence="4" id="KW-1185">Reference proteome</keyword>
<dbReference type="RefSeq" id="WP_374836778.1">
    <property type="nucleotide sequence ID" value="NZ_JBHEEW010000003.1"/>
</dbReference>
<dbReference type="Proteomes" id="UP001597173">
    <property type="component" value="Unassembled WGS sequence"/>
</dbReference>
<keyword evidence="2" id="KW-0812">Transmembrane</keyword>
<name>A0ABW3YVJ4_MYCRA</name>